<keyword evidence="1" id="KW-0560">Oxidoreductase</keyword>
<comment type="caution">
    <text evidence="3">The sequence shown here is derived from an EMBL/GenBank/DDBJ whole genome shotgun (WGS) entry which is preliminary data.</text>
</comment>
<dbReference type="InterPro" id="IPR023210">
    <property type="entry name" value="NADP_OxRdtase_dom"/>
</dbReference>
<name>A0A7W9LPD3_9ACTN</name>
<accession>A0A7W9LPD3</accession>
<dbReference type="InterPro" id="IPR036812">
    <property type="entry name" value="NAD(P)_OxRdtase_dom_sf"/>
</dbReference>
<sequence>MSDGVSNGYRQVGTSGLVISELVIGTAAFGKAGRIADGQDGADGIVRAALDLGVTTFDTADSYGDQPGDSETILGRALRGRRDEAVVSTKFGTRALASSASRGTLGSRANVRRAVEDSLRRLGTDWIDLYQIHTPDPATPIEETLGVLDDLVREGKIRYAGASNLPAWRLADAHHVARTGRLAGFVSVQVEYNLLWRAPERDLLPAVRHYGLGLLPYFPLQNGLLTGKYTRTEAPASGKITRFKPHLLESAPWDALDRLHEFAAARSITPIHVAYGWLLAQPGVSGLVTGATTVAQVQQNAAATGWLPTPDEEAELRALLPGELSGKPGRHAPAAAAA</sequence>
<dbReference type="GO" id="GO:0016491">
    <property type="term" value="F:oxidoreductase activity"/>
    <property type="evidence" value="ECO:0007669"/>
    <property type="project" value="UniProtKB-KW"/>
</dbReference>
<protein>
    <submittedName>
        <fullName evidence="3">Aryl-alcohol dehydrogenase-like predicted oxidoreductase</fullName>
    </submittedName>
</protein>
<proteinExistence type="predicted"/>
<evidence type="ECO:0000256" key="1">
    <source>
        <dbReference type="ARBA" id="ARBA00023002"/>
    </source>
</evidence>
<evidence type="ECO:0000313" key="3">
    <source>
        <dbReference type="EMBL" id="MBB5791082.1"/>
    </source>
</evidence>
<evidence type="ECO:0000313" key="4">
    <source>
        <dbReference type="Proteomes" id="UP000542813"/>
    </source>
</evidence>
<dbReference type="PANTHER" id="PTHR43364">
    <property type="entry name" value="NADH-SPECIFIC METHYLGLYOXAL REDUCTASE-RELATED"/>
    <property type="match status" value="1"/>
</dbReference>
<gene>
    <name evidence="3" type="ORF">HD601_005657</name>
</gene>
<dbReference type="FunFam" id="3.20.20.100:FF:000004">
    <property type="entry name" value="Oxidoreductase, aldo/keto reductase"/>
    <property type="match status" value="1"/>
</dbReference>
<dbReference type="SUPFAM" id="SSF51430">
    <property type="entry name" value="NAD(P)-linked oxidoreductase"/>
    <property type="match status" value="1"/>
</dbReference>
<evidence type="ECO:0000259" key="2">
    <source>
        <dbReference type="Pfam" id="PF00248"/>
    </source>
</evidence>
<dbReference type="AlphaFoldDB" id="A0A7W9LPD3"/>
<dbReference type="GO" id="GO:0005829">
    <property type="term" value="C:cytosol"/>
    <property type="evidence" value="ECO:0007669"/>
    <property type="project" value="UniProtKB-ARBA"/>
</dbReference>
<dbReference type="Gene3D" id="3.20.20.100">
    <property type="entry name" value="NADP-dependent oxidoreductase domain"/>
    <property type="match status" value="1"/>
</dbReference>
<dbReference type="Proteomes" id="UP000542813">
    <property type="component" value="Unassembled WGS sequence"/>
</dbReference>
<dbReference type="InterPro" id="IPR050523">
    <property type="entry name" value="AKR_Detox_Biosynth"/>
</dbReference>
<reference evidence="3 4" key="1">
    <citation type="submission" date="2020-08" db="EMBL/GenBank/DDBJ databases">
        <title>Sequencing the genomes of 1000 actinobacteria strains.</title>
        <authorList>
            <person name="Klenk H.-P."/>
        </authorList>
    </citation>
    <scope>NUCLEOTIDE SEQUENCE [LARGE SCALE GENOMIC DNA]</scope>
    <source>
        <strain evidence="3 4">DSM 102122</strain>
    </source>
</reference>
<keyword evidence="4" id="KW-1185">Reference proteome</keyword>
<dbReference type="EMBL" id="JACHMM010000001">
    <property type="protein sequence ID" value="MBB5791082.1"/>
    <property type="molecule type" value="Genomic_DNA"/>
</dbReference>
<dbReference type="Pfam" id="PF00248">
    <property type="entry name" value="Aldo_ket_red"/>
    <property type="match status" value="1"/>
</dbReference>
<dbReference type="RefSeq" id="WP_221441387.1">
    <property type="nucleotide sequence ID" value="NZ_JACHMM010000001.1"/>
</dbReference>
<organism evidence="3 4">
    <name type="scientific">Jiangella mangrovi</name>
    <dbReference type="NCBI Taxonomy" id="1524084"/>
    <lineage>
        <taxon>Bacteria</taxon>
        <taxon>Bacillati</taxon>
        <taxon>Actinomycetota</taxon>
        <taxon>Actinomycetes</taxon>
        <taxon>Jiangellales</taxon>
        <taxon>Jiangellaceae</taxon>
        <taxon>Jiangella</taxon>
    </lineage>
</organism>
<feature type="domain" description="NADP-dependent oxidoreductase" evidence="2">
    <location>
        <begin position="21"/>
        <end position="312"/>
    </location>
</feature>
<dbReference type="PANTHER" id="PTHR43364:SF4">
    <property type="entry name" value="NAD(P)-LINKED OXIDOREDUCTASE SUPERFAMILY PROTEIN"/>
    <property type="match status" value="1"/>
</dbReference>